<dbReference type="AlphaFoldDB" id="A0A494Y4Q4"/>
<reference evidence="2 3" key="1">
    <citation type="submission" date="2018-10" db="EMBL/GenBank/DDBJ databases">
        <title>Cohnella sp. M2MS4P-1, whole genome shotgun sequence.</title>
        <authorList>
            <person name="Tuo L."/>
        </authorList>
    </citation>
    <scope>NUCLEOTIDE SEQUENCE [LARGE SCALE GENOMIC DNA]</scope>
    <source>
        <strain evidence="2 3">M2MS4P-1</strain>
    </source>
</reference>
<organism evidence="2 3">
    <name type="scientific">Cohnella endophytica</name>
    <dbReference type="NCBI Taxonomy" id="2419778"/>
    <lineage>
        <taxon>Bacteria</taxon>
        <taxon>Bacillati</taxon>
        <taxon>Bacillota</taxon>
        <taxon>Bacilli</taxon>
        <taxon>Bacillales</taxon>
        <taxon>Paenibacillaceae</taxon>
        <taxon>Cohnella</taxon>
    </lineage>
</organism>
<dbReference type="PROSITE" id="PS51257">
    <property type="entry name" value="PROKAR_LIPOPROTEIN"/>
    <property type="match status" value="1"/>
</dbReference>
<proteinExistence type="predicted"/>
<dbReference type="EMBL" id="RBZM01000002">
    <property type="protein sequence ID" value="RKP57251.1"/>
    <property type="molecule type" value="Genomic_DNA"/>
</dbReference>
<keyword evidence="3" id="KW-1185">Reference proteome</keyword>
<dbReference type="OrthoDB" id="1803673at2"/>
<evidence type="ECO:0000256" key="1">
    <source>
        <dbReference type="SAM" id="SignalP"/>
    </source>
</evidence>
<name>A0A494Y4Q4_9BACL</name>
<evidence type="ECO:0000313" key="2">
    <source>
        <dbReference type="EMBL" id="RKP57251.1"/>
    </source>
</evidence>
<gene>
    <name evidence="2" type="ORF">D7Z26_04505</name>
</gene>
<sequence>MNKMSAAALALVCAFGLTSCAESARSIIPETATSSTETPLESTMPERPLATTINATGKDEQKQRDLLEQQIRMLEKAVAAKTPEKAVQSWAEAVFTRNGAWEYAMTDPATRASHRKIFTDGNWVTGTSSPWMKRYRIGKGTKRTDGTYVFKVQFDYRTSDDADRQIAWSDIEPFDVRVRKSNDFWYVVKK</sequence>
<dbReference type="Proteomes" id="UP000282076">
    <property type="component" value="Unassembled WGS sequence"/>
</dbReference>
<protein>
    <submittedName>
        <fullName evidence="2">Uncharacterized protein</fullName>
    </submittedName>
</protein>
<keyword evidence="1" id="KW-0732">Signal</keyword>
<dbReference type="RefSeq" id="WP_120974866.1">
    <property type="nucleotide sequence ID" value="NZ_RBZM01000002.1"/>
</dbReference>
<comment type="caution">
    <text evidence="2">The sequence shown here is derived from an EMBL/GenBank/DDBJ whole genome shotgun (WGS) entry which is preliminary data.</text>
</comment>
<evidence type="ECO:0000313" key="3">
    <source>
        <dbReference type="Proteomes" id="UP000282076"/>
    </source>
</evidence>
<feature type="signal peptide" evidence="1">
    <location>
        <begin position="1"/>
        <end position="21"/>
    </location>
</feature>
<feature type="chain" id="PRO_5039453507" evidence="1">
    <location>
        <begin position="22"/>
        <end position="190"/>
    </location>
</feature>
<accession>A0A494Y4Q4</accession>